<dbReference type="Proteomes" id="UP001595821">
    <property type="component" value="Unassembled WGS sequence"/>
</dbReference>
<dbReference type="AlphaFoldDB" id="A0ABD5NUI5"/>
<comment type="similarity">
    <text evidence="1">Belongs to the universal stress protein A family.</text>
</comment>
<dbReference type="PRINTS" id="PR01438">
    <property type="entry name" value="UNVRSLSTRESS"/>
</dbReference>
<dbReference type="CDD" id="cd00293">
    <property type="entry name" value="USP-like"/>
    <property type="match status" value="2"/>
</dbReference>
<dbReference type="GeneID" id="71856194"/>
<proteinExistence type="inferred from homology"/>
<evidence type="ECO:0000256" key="1">
    <source>
        <dbReference type="ARBA" id="ARBA00008791"/>
    </source>
</evidence>
<dbReference type="InterPro" id="IPR014729">
    <property type="entry name" value="Rossmann-like_a/b/a_fold"/>
</dbReference>
<protein>
    <submittedName>
        <fullName evidence="3">Universal stress protein</fullName>
    </submittedName>
</protein>
<dbReference type="Pfam" id="PF00582">
    <property type="entry name" value="Usp"/>
    <property type="match status" value="2"/>
</dbReference>
<evidence type="ECO:0000313" key="4">
    <source>
        <dbReference type="Proteomes" id="UP001595821"/>
    </source>
</evidence>
<dbReference type="InterPro" id="IPR006015">
    <property type="entry name" value="Universal_stress_UspA"/>
</dbReference>
<name>A0ABD5NUI5_9EURY</name>
<evidence type="ECO:0000259" key="2">
    <source>
        <dbReference type="Pfam" id="PF00582"/>
    </source>
</evidence>
<dbReference type="PANTHER" id="PTHR46268">
    <property type="entry name" value="STRESS RESPONSE PROTEIN NHAX"/>
    <property type="match status" value="1"/>
</dbReference>
<gene>
    <name evidence="3" type="ORF">ACFOZ7_00120</name>
</gene>
<feature type="domain" description="UspA" evidence="2">
    <location>
        <begin position="149"/>
        <end position="287"/>
    </location>
</feature>
<organism evidence="3 4">
    <name type="scientific">Natribaculum luteum</name>
    <dbReference type="NCBI Taxonomy" id="1586232"/>
    <lineage>
        <taxon>Archaea</taxon>
        <taxon>Methanobacteriati</taxon>
        <taxon>Methanobacteriota</taxon>
        <taxon>Stenosarchaea group</taxon>
        <taxon>Halobacteria</taxon>
        <taxon>Halobacteriales</taxon>
        <taxon>Natrialbaceae</taxon>
        <taxon>Natribaculum</taxon>
    </lineage>
</organism>
<dbReference type="RefSeq" id="WP_246975183.1">
    <property type="nucleotide sequence ID" value="NZ_CP095398.1"/>
</dbReference>
<dbReference type="Gene3D" id="3.40.50.620">
    <property type="entry name" value="HUPs"/>
    <property type="match status" value="2"/>
</dbReference>
<reference evidence="3 4" key="1">
    <citation type="journal article" date="2014" name="Int. J. Syst. Evol. Microbiol.">
        <title>Complete genome sequence of Corynebacterium casei LMG S-19264T (=DSM 44701T), isolated from a smear-ripened cheese.</title>
        <authorList>
            <consortium name="US DOE Joint Genome Institute (JGI-PGF)"/>
            <person name="Walter F."/>
            <person name="Albersmeier A."/>
            <person name="Kalinowski J."/>
            <person name="Ruckert C."/>
        </authorList>
    </citation>
    <scope>NUCLEOTIDE SEQUENCE [LARGE SCALE GENOMIC DNA]</scope>
    <source>
        <strain evidence="3 4">IBRC-M 10912</strain>
    </source>
</reference>
<dbReference type="PANTHER" id="PTHR46268:SF6">
    <property type="entry name" value="UNIVERSAL STRESS PROTEIN UP12"/>
    <property type="match status" value="1"/>
</dbReference>
<dbReference type="EMBL" id="JBHSDJ010000002">
    <property type="protein sequence ID" value="MFC4245420.1"/>
    <property type="molecule type" value="Genomic_DNA"/>
</dbReference>
<evidence type="ECO:0000313" key="3">
    <source>
        <dbReference type="EMBL" id="MFC4245420.1"/>
    </source>
</evidence>
<dbReference type="InterPro" id="IPR006016">
    <property type="entry name" value="UspA"/>
</dbReference>
<dbReference type="SUPFAM" id="SSF52402">
    <property type="entry name" value="Adenine nucleotide alpha hydrolases-like"/>
    <property type="match status" value="2"/>
</dbReference>
<feature type="domain" description="UspA" evidence="2">
    <location>
        <begin position="1"/>
        <end position="138"/>
    </location>
</feature>
<accession>A0ABD5NUI5</accession>
<comment type="caution">
    <text evidence="3">The sequence shown here is derived from an EMBL/GenBank/DDBJ whole genome shotgun (WGS) entry which is preliminary data.</text>
</comment>
<sequence>MFDALLFPTDGSDGAADVFEHVLDVAAAHDSTVHVLNVADTMRDSVTRIQGTVIDTLEQEGEQIVRDAAERAEQRGVSTVTDVRQGEPYGTIVDYADARDVDLVVMPTHGRQGLERLLLGSTTERVVRRSDVPVLTIRPGTADDLQYPYEDVLVPTDGSNCASQALAMGVDVATAEDAALHLLSVITVTSLGVDVRSDLQLSMLEESATDLLEDAAEFAADAGIEPVSKTIEHGSSIHEAILSYIGDHDVGLVVVGTHGRTGFDRYMLGSVTESLVRTSPIPVLTVREPADSVQ</sequence>